<keyword evidence="1" id="KW-0812">Transmembrane</keyword>
<dbReference type="InterPro" id="IPR013783">
    <property type="entry name" value="Ig-like_fold"/>
</dbReference>
<evidence type="ECO:0000313" key="2">
    <source>
        <dbReference type="EMBL" id="CAG6635997.1"/>
    </source>
</evidence>
<dbReference type="SUPFAM" id="SSF48726">
    <property type="entry name" value="Immunoglobulin"/>
    <property type="match status" value="1"/>
</dbReference>
<reference evidence="2" key="1">
    <citation type="submission" date="2021-05" db="EMBL/GenBank/DDBJ databases">
        <authorList>
            <person name="Alioto T."/>
            <person name="Alioto T."/>
            <person name="Gomez Garrido J."/>
        </authorList>
    </citation>
    <scope>NUCLEOTIDE SEQUENCE</scope>
</reference>
<protein>
    <submittedName>
        <fullName evidence="2">Uncharacterized protein</fullName>
    </submittedName>
</protein>
<organism evidence="2">
    <name type="scientific">Cacopsylla melanoneura</name>
    <dbReference type="NCBI Taxonomy" id="428564"/>
    <lineage>
        <taxon>Eukaryota</taxon>
        <taxon>Metazoa</taxon>
        <taxon>Ecdysozoa</taxon>
        <taxon>Arthropoda</taxon>
        <taxon>Hexapoda</taxon>
        <taxon>Insecta</taxon>
        <taxon>Pterygota</taxon>
        <taxon>Neoptera</taxon>
        <taxon>Paraneoptera</taxon>
        <taxon>Hemiptera</taxon>
        <taxon>Sternorrhyncha</taxon>
        <taxon>Psylloidea</taxon>
        <taxon>Psyllidae</taxon>
        <taxon>Psyllinae</taxon>
        <taxon>Cacopsylla</taxon>
    </lineage>
</organism>
<dbReference type="InterPro" id="IPR036179">
    <property type="entry name" value="Ig-like_dom_sf"/>
</dbReference>
<sequence>MDNNKTNIMAITQEPGKSTLTIQNAREDHTGNYTCINSMLNATSTYVHVIRDATSHLSKNKNDVTSTHPTPLLLIVSMIVTIVIGLIFCPALVVPSLATIILLWLSILNSE</sequence>
<dbReference type="AlphaFoldDB" id="A0A8D8QRV7"/>
<accession>A0A8D8QRV7</accession>
<evidence type="ECO:0000256" key="1">
    <source>
        <dbReference type="SAM" id="Phobius"/>
    </source>
</evidence>
<keyword evidence="1" id="KW-0472">Membrane</keyword>
<feature type="transmembrane region" description="Helical" evidence="1">
    <location>
        <begin position="72"/>
        <end position="105"/>
    </location>
</feature>
<dbReference type="EMBL" id="HBUF01092230">
    <property type="protein sequence ID" value="CAG6635997.1"/>
    <property type="molecule type" value="Transcribed_RNA"/>
</dbReference>
<name>A0A8D8QRV7_9HEMI</name>
<proteinExistence type="predicted"/>
<dbReference type="CDD" id="cd00096">
    <property type="entry name" value="Ig"/>
    <property type="match status" value="1"/>
</dbReference>
<dbReference type="Gene3D" id="2.60.40.10">
    <property type="entry name" value="Immunoglobulins"/>
    <property type="match status" value="1"/>
</dbReference>
<keyword evidence="1" id="KW-1133">Transmembrane helix</keyword>